<keyword evidence="2" id="KW-1185">Reference proteome</keyword>
<gene>
    <name evidence="1" type="ORF">FHS27_002839</name>
</gene>
<accession>A0A7W5H6J8</accession>
<dbReference type="SUPFAM" id="SSF69336">
    <property type="entry name" value="Alpha subunit of glutamate synthase, C-terminal domain"/>
    <property type="match status" value="1"/>
</dbReference>
<dbReference type="Gene3D" id="2.160.20.60">
    <property type="entry name" value="Glutamate synthase, alpha subunit, C-terminal domain"/>
    <property type="match status" value="1"/>
</dbReference>
<organism evidence="1 2">
    <name type="scientific">Aporhodopirellula rubra</name>
    <dbReference type="NCBI Taxonomy" id="980271"/>
    <lineage>
        <taxon>Bacteria</taxon>
        <taxon>Pseudomonadati</taxon>
        <taxon>Planctomycetota</taxon>
        <taxon>Planctomycetia</taxon>
        <taxon>Pirellulales</taxon>
        <taxon>Pirellulaceae</taxon>
        <taxon>Aporhodopirellula</taxon>
    </lineage>
</organism>
<evidence type="ECO:0000313" key="2">
    <source>
        <dbReference type="Proteomes" id="UP000536179"/>
    </source>
</evidence>
<sequence length="252" mass="26224">MNATDLPDHTFDLRELHSDELRTAVHAIEVSATEDKSDSSSSSFGEEFPLVELTGLSGQKAACMRWSKSVRVRAVGDLGDFAFAWFDGVDVHLEGNVGDGACEGMRRGVVRITGNAGCGLGAAMTGGTLAIYGAAGPRVGAAMRGGSIFVRGDVGDDTGAGALAGTIVVGGDAGANLGDGLNNVTVFLRGNAQSLAPGVIEAPLRKREEVRLGLLLMSASIRGKAADFRRIIPEARWKAEEAGAGEVRPNWR</sequence>
<protein>
    <submittedName>
        <fullName evidence="1">Glutamate synthase domain-containing protein 3</fullName>
    </submittedName>
</protein>
<dbReference type="CDD" id="cd00504">
    <property type="entry name" value="GXGXG"/>
    <property type="match status" value="1"/>
</dbReference>
<evidence type="ECO:0000313" key="1">
    <source>
        <dbReference type="EMBL" id="MBB3207025.1"/>
    </source>
</evidence>
<dbReference type="RefSeq" id="WP_184305411.1">
    <property type="nucleotide sequence ID" value="NZ_JACHXU010000008.1"/>
</dbReference>
<dbReference type="GO" id="GO:0016491">
    <property type="term" value="F:oxidoreductase activity"/>
    <property type="evidence" value="ECO:0007669"/>
    <property type="project" value="InterPro"/>
</dbReference>
<comment type="caution">
    <text evidence="1">The sequence shown here is derived from an EMBL/GenBank/DDBJ whole genome shotgun (WGS) entry which is preliminary data.</text>
</comment>
<dbReference type="EMBL" id="JACHXU010000008">
    <property type="protein sequence ID" value="MBB3207025.1"/>
    <property type="molecule type" value="Genomic_DNA"/>
</dbReference>
<dbReference type="InterPro" id="IPR036485">
    <property type="entry name" value="Glu_synth_asu_C_sf"/>
</dbReference>
<reference evidence="1 2" key="1">
    <citation type="submission" date="2020-08" db="EMBL/GenBank/DDBJ databases">
        <title>Genomic Encyclopedia of Type Strains, Phase III (KMG-III): the genomes of soil and plant-associated and newly described type strains.</title>
        <authorList>
            <person name="Whitman W."/>
        </authorList>
    </citation>
    <scope>NUCLEOTIDE SEQUENCE [LARGE SCALE GENOMIC DNA]</scope>
    <source>
        <strain evidence="1 2">CECT 8075</strain>
    </source>
</reference>
<dbReference type="Proteomes" id="UP000536179">
    <property type="component" value="Unassembled WGS sequence"/>
</dbReference>
<dbReference type="AlphaFoldDB" id="A0A7W5H6J8"/>
<dbReference type="PANTHER" id="PTHR39673:SF5">
    <property type="entry name" value="TUNGSTEN-CONTAINING FORMYLMETHANOFURAN DEHYDROGENASE 2 SUBUNIT C"/>
    <property type="match status" value="1"/>
</dbReference>
<name>A0A7W5H6J8_9BACT</name>
<proteinExistence type="predicted"/>
<dbReference type="PANTHER" id="PTHR39673">
    <property type="entry name" value="TUNGSTEN FORMYLMETHANOFURAN DEHYDROGENASE, SUBUNIT C (FWDC)"/>
    <property type="match status" value="1"/>
</dbReference>